<dbReference type="InterPro" id="IPR021457">
    <property type="entry name" value="DUF3108"/>
</dbReference>
<comment type="caution">
    <text evidence="2">The sequence shown here is derived from an EMBL/GenBank/DDBJ whole genome shotgun (WGS) entry which is preliminary data.</text>
</comment>
<name>A0A2T6C1V3_9FLAO</name>
<dbReference type="Proteomes" id="UP000244090">
    <property type="component" value="Unassembled WGS sequence"/>
</dbReference>
<evidence type="ECO:0000313" key="2">
    <source>
        <dbReference type="EMBL" id="PTX62291.1"/>
    </source>
</evidence>
<dbReference type="Pfam" id="PF11306">
    <property type="entry name" value="DUF3108"/>
    <property type="match status" value="1"/>
</dbReference>
<feature type="chain" id="PRO_5015663191" evidence="1">
    <location>
        <begin position="24"/>
        <end position="261"/>
    </location>
</feature>
<keyword evidence="1" id="KW-0732">Signal</keyword>
<organism evidence="2 3">
    <name type="scientific">Kordia periserrulae</name>
    <dbReference type="NCBI Taxonomy" id="701523"/>
    <lineage>
        <taxon>Bacteria</taxon>
        <taxon>Pseudomonadati</taxon>
        <taxon>Bacteroidota</taxon>
        <taxon>Flavobacteriia</taxon>
        <taxon>Flavobacteriales</taxon>
        <taxon>Flavobacteriaceae</taxon>
        <taxon>Kordia</taxon>
    </lineage>
</organism>
<sequence length="261" mass="29464">MKSMKKMIGLLIVTCLFQVAAQAQNLPFKDGEKLVFTASYKMSGFLTDLAQVSMETSQVKTSSNTLLHFKCNANTFRKYDFFFKIRDVYESYVSKSSLLPALYKRDINEGSYKKKMKYVYNQRTKTIKSEQVKRRGDGTDWVVNEDFKFSNGAMDVISTLYNVRNLPIENARVGDSKVFKIIFDKEETPITLKYIGKETIDAGNLGQKECHKLQIITNGDFLKAATLWMTADANKVPVKAEFTIPIGSGMLQLDSASGLAN</sequence>
<feature type="signal peptide" evidence="1">
    <location>
        <begin position="1"/>
        <end position="23"/>
    </location>
</feature>
<evidence type="ECO:0000256" key="1">
    <source>
        <dbReference type="SAM" id="SignalP"/>
    </source>
</evidence>
<protein>
    <submittedName>
        <fullName evidence="2">Uncharacterized protein DUF3108</fullName>
    </submittedName>
</protein>
<keyword evidence="3" id="KW-1185">Reference proteome</keyword>
<dbReference type="AlphaFoldDB" id="A0A2T6C1V3"/>
<dbReference type="EMBL" id="QBKT01000003">
    <property type="protein sequence ID" value="PTX62291.1"/>
    <property type="molecule type" value="Genomic_DNA"/>
</dbReference>
<gene>
    <name evidence="2" type="ORF">C8N46_103391</name>
</gene>
<evidence type="ECO:0000313" key="3">
    <source>
        <dbReference type="Proteomes" id="UP000244090"/>
    </source>
</evidence>
<reference evidence="2 3" key="1">
    <citation type="submission" date="2018-04" db="EMBL/GenBank/DDBJ databases">
        <title>Genomic Encyclopedia of Archaeal and Bacterial Type Strains, Phase II (KMG-II): from individual species to whole genera.</title>
        <authorList>
            <person name="Goeker M."/>
        </authorList>
    </citation>
    <scope>NUCLEOTIDE SEQUENCE [LARGE SCALE GENOMIC DNA]</scope>
    <source>
        <strain evidence="2 3">DSM 25731</strain>
    </source>
</reference>
<accession>A0A2T6C1V3</accession>
<proteinExistence type="predicted"/>